<accession>A0A0F9THE3</accession>
<protein>
    <submittedName>
        <fullName evidence="1">Uncharacterized protein</fullName>
    </submittedName>
</protein>
<dbReference type="AlphaFoldDB" id="A0A0F9THE3"/>
<proteinExistence type="predicted"/>
<sequence length="87" mass="10663">MTIIKIIVEEFETGLMDKQVEHWFETDMSERKIENVIYNARYKHKDRTRIDFLKRTFKYLGEKPHSYTFTINEDRMFLESIKIAKKV</sequence>
<evidence type="ECO:0000313" key="1">
    <source>
        <dbReference type="EMBL" id="KKN40873.1"/>
    </source>
</evidence>
<organism evidence="1">
    <name type="scientific">marine sediment metagenome</name>
    <dbReference type="NCBI Taxonomy" id="412755"/>
    <lineage>
        <taxon>unclassified sequences</taxon>
        <taxon>metagenomes</taxon>
        <taxon>ecological metagenomes</taxon>
    </lineage>
</organism>
<reference evidence="1" key="1">
    <citation type="journal article" date="2015" name="Nature">
        <title>Complex archaea that bridge the gap between prokaryotes and eukaryotes.</title>
        <authorList>
            <person name="Spang A."/>
            <person name="Saw J.H."/>
            <person name="Jorgensen S.L."/>
            <person name="Zaremba-Niedzwiedzka K."/>
            <person name="Martijn J."/>
            <person name="Lind A.E."/>
            <person name="van Eijk R."/>
            <person name="Schleper C."/>
            <person name="Guy L."/>
            <person name="Ettema T.J."/>
        </authorList>
    </citation>
    <scope>NUCLEOTIDE SEQUENCE</scope>
</reference>
<gene>
    <name evidence="1" type="ORF">LCGC14_0728950</name>
</gene>
<dbReference type="EMBL" id="LAZR01001681">
    <property type="protein sequence ID" value="KKN40873.1"/>
    <property type="molecule type" value="Genomic_DNA"/>
</dbReference>
<comment type="caution">
    <text evidence="1">The sequence shown here is derived from an EMBL/GenBank/DDBJ whole genome shotgun (WGS) entry which is preliminary data.</text>
</comment>
<name>A0A0F9THE3_9ZZZZ</name>